<evidence type="ECO:0000313" key="2">
    <source>
        <dbReference type="EMBL" id="KAF9744211.1"/>
    </source>
</evidence>
<feature type="compositionally biased region" description="Polar residues" evidence="1">
    <location>
        <begin position="229"/>
        <end position="253"/>
    </location>
</feature>
<protein>
    <recommendedName>
        <fullName evidence="4">F-box domain-containing protein</fullName>
    </recommendedName>
</protein>
<reference evidence="2" key="1">
    <citation type="submission" date="2020-10" db="EMBL/GenBank/DDBJ databases">
        <title>High-Quality Genome Resource of Clonostachys rosea strain S41 by Oxford Nanopore Long-Read Sequencing.</title>
        <authorList>
            <person name="Wang H."/>
        </authorList>
    </citation>
    <scope>NUCLEOTIDE SEQUENCE</scope>
    <source>
        <strain evidence="2">S41</strain>
    </source>
</reference>
<name>A0A8H7K1U1_BIOOC</name>
<comment type="caution">
    <text evidence="2">The sequence shown here is derived from an EMBL/GenBank/DDBJ whole genome shotgun (WGS) entry which is preliminary data.</text>
</comment>
<proteinExistence type="predicted"/>
<evidence type="ECO:0000256" key="1">
    <source>
        <dbReference type="SAM" id="MobiDB-lite"/>
    </source>
</evidence>
<dbReference type="AlphaFoldDB" id="A0A8H7K1U1"/>
<sequence length="351" mass="40617">MDSLTADRMPLLLKLPLEVKNEIYRWVIDSVIVPPESLALEQENRQVLRYRNYLNSAILPLPIPENGRGYHTRGAWYRQTNPAISLLQVNKQVNAEVTRFLQYLRTTDYSVDIMYVKRLGVLLTWSIPALPKTPYINSVHVILRTSERPAALPNRFQDESGLGPGWNCNNVFLTYFDGLLSTLFNRGPGFLDRSRSHHEDDVRATPRYYVVNHIIVDVISAIKASGQNNMPASDEQYQTNHGRLTQPQGNGDSPPSPEERLASCMTWLLERILGPRAYLPHLGMMVYEQITGSFIFMANGKEIWTIEVEERLQQWRARRLAQEAPEEYQEWKHWVDGRRARMKEEALIWIT</sequence>
<evidence type="ECO:0008006" key="4">
    <source>
        <dbReference type="Google" id="ProtNLM"/>
    </source>
</evidence>
<organism evidence="2 3">
    <name type="scientific">Bionectria ochroleuca</name>
    <name type="common">Gliocladium roseum</name>
    <dbReference type="NCBI Taxonomy" id="29856"/>
    <lineage>
        <taxon>Eukaryota</taxon>
        <taxon>Fungi</taxon>
        <taxon>Dikarya</taxon>
        <taxon>Ascomycota</taxon>
        <taxon>Pezizomycotina</taxon>
        <taxon>Sordariomycetes</taxon>
        <taxon>Hypocreomycetidae</taxon>
        <taxon>Hypocreales</taxon>
        <taxon>Bionectriaceae</taxon>
        <taxon>Clonostachys</taxon>
    </lineage>
</organism>
<dbReference type="EMBL" id="JADCTT010000015">
    <property type="protein sequence ID" value="KAF9744211.1"/>
    <property type="molecule type" value="Genomic_DNA"/>
</dbReference>
<feature type="region of interest" description="Disordered" evidence="1">
    <location>
        <begin position="229"/>
        <end position="259"/>
    </location>
</feature>
<gene>
    <name evidence="2" type="ORF">IM811_005791</name>
</gene>
<evidence type="ECO:0000313" key="3">
    <source>
        <dbReference type="Proteomes" id="UP000616885"/>
    </source>
</evidence>
<accession>A0A8H7K1U1</accession>
<dbReference type="Proteomes" id="UP000616885">
    <property type="component" value="Unassembled WGS sequence"/>
</dbReference>